<reference evidence="2" key="1">
    <citation type="submission" date="2018-05" db="EMBL/GenBank/DDBJ databases">
        <authorList>
            <person name="Lanie J.A."/>
            <person name="Ng W.-L."/>
            <person name="Kazmierczak K.M."/>
            <person name="Andrzejewski T.M."/>
            <person name="Davidsen T.M."/>
            <person name="Wayne K.J."/>
            <person name="Tettelin H."/>
            <person name="Glass J.I."/>
            <person name="Rusch D."/>
            <person name="Podicherti R."/>
            <person name="Tsui H.-C.T."/>
            <person name="Winkler M.E."/>
        </authorList>
    </citation>
    <scope>NUCLEOTIDE SEQUENCE</scope>
</reference>
<keyword evidence="1" id="KW-0812">Transmembrane</keyword>
<evidence type="ECO:0000313" key="2">
    <source>
        <dbReference type="EMBL" id="SVB52817.1"/>
    </source>
</evidence>
<evidence type="ECO:0000256" key="1">
    <source>
        <dbReference type="SAM" id="Phobius"/>
    </source>
</evidence>
<protein>
    <submittedName>
        <fullName evidence="2">Uncharacterized protein</fullName>
    </submittedName>
</protein>
<proteinExistence type="predicted"/>
<gene>
    <name evidence="2" type="ORF">METZ01_LOCUS205671</name>
</gene>
<dbReference type="PROSITE" id="PS51257">
    <property type="entry name" value="PROKAR_LIPOPROTEIN"/>
    <property type="match status" value="1"/>
</dbReference>
<name>A0A382ESK8_9ZZZZ</name>
<organism evidence="2">
    <name type="scientific">marine metagenome</name>
    <dbReference type="NCBI Taxonomy" id="408172"/>
    <lineage>
        <taxon>unclassified sequences</taxon>
        <taxon>metagenomes</taxon>
        <taxon>ecological metagenomes</taxon>
    </lineage>
</organism>
<feature type="transmembrane region" description="Helical" evidence="1">
    <location>
        <begin position="6"/>
        <end position="27"/>
    </location>
</feature>
<keyword evidence="1" id="KW-1133">Transmembrane helix</keyword>
<sequence>MTKTILNLVILNLIQVILTVTILVLLASCAPPNSPLWVQSLETLPRVEGFMRSGVFTINGKLYVQNCDSGGNQIWMRYNEETHTWRQSRYNTLGCVRGESARGPESG</sequence>
<dbReference type="AlphaFoldDB" id="A0A382ESK8"/>
<keyword evidence="1" id="KW-0472">Membrane</keyword>
<dbReference type="EMBL" id="UINC01045719">
    <property type="protein sequence ID" value="SVB52817.1"/>
    <property type="molecule type" value="Genomic_DNA"/>
</dbReference>
<accession>A0A382ESK8</accession>